<dbReference type="GO" id="GO:0016740">
    <property type="term" value="F:transferase activity"/>
    <property type="evidence" value="ECO:0007669"/>
    <property type="project" value="UniProtKB-KW"/>
</dbReference>
<dbReference type="InterPro" id="IPR007345">
    <property type="entry name" value="Polysacch_pyruvyl_Trfase"/>
</dbReference>
<dbReference type="Pfam" id="PF04230">
    <property type="entry name" value="PS_pyruv_trans"/>
    <property type="match status" value="1"/>
</dbReference>
<comment type="caution">
    <text evidence="2">The sequence shown here is derived from an EMBL/GenBank/DDBJ whole genome shotgun (WGS) entry which is preliminary data.</text>
</comment>
<dbReference type="RefSeq" id="WP_154314893.1">
    <property type="nucleotide sequence ID" value="NZ_JBKTKH010000021.1"/>
</dbReference>
<sequence length="327" mass="37976">MKNVLLLDTSVGSLNQGDEIINISIKKNWSELFENNYIMNMASHTPMYTLLQSIIYQKKLSVFKDADYKFLCGTNALYTNMLRPLPTWNINLLDCGLAKKTICLGAGIGINSKKVNLYTRTLYNKVLSHEYTHSVRDEKTKKFLEELGFKAINTGCPTLWGLTPEHCADIPKEKGKRVIFTLTYYEKSKKFDKKMIDILLKNYSEVYFWPQCIKDLEYLKELVDIKSKDICVITPNISGYEKILNLPNTDYVGNRLHGGIFALQHSCRTIVISIDYRAEKMSENYSFDCIRREDIPESLDKKINSTWDTMITGIDFDKIENWKRQFR</sequence>
<gene>
    <name evidence="2" type="ORF">GKE72_12520</name>
</gene>
<feature type="domain" description="Polysaccharide pyruvyl transferase" evidence="1">
    <location>
        <begin position="17"/>
        <end position="276"/>
    </location>
</feature>
<dbReference type="Proteomes" id="UP000431304">
    <property type="component" value="Unassembled WGS sequence"/>
</dbReference>
<evidence type="ECO:0000259" key="1">
    <source>
        <dbReference type="Pfam" id="PF04230"/>
    </source>
</evidence>
<evidence type="ECO:0000313" key="2">
    <source>
        <dbReference type="EMBL" id="MSD16866.1"/>
    </source>
</evidence>
<protein>
    <submittedName>
        <fullName evidence="2">Polysaccharide pyruvyl transferase family protein</fullName>
    </submittedName>
</protein>
<evidence type="ECO:0000313" key="3">
    <source>
        <dbReference type="Proteomes" id="UP000431304"/>
    </source>
</evidence>
<proteinExistence type="predicted"/>
<keyword evidence="2" id="KW-0808">Transferase</keyword>
<organism evidence="2 3">
    <name type="scientific">Eubacterium ramulus</name>
    <dbReference type="NCBI Taxonomy" id="39490"/>
    <lineage>
        <taxon>Bacteria</taxon>
        <taxon>Bacillati</taxon>
        <taxon>Bacillota</taxon>
        <taxon>Clostridia</taxon>
        <taxon>Eubacteriales</taxon>
        <taxon>Eubacteriaceae</taxon>
        <taxon>Eubacterium</taxon>
    </lineage>
</organism>
<name>A0A844E4E4_EUBRA</name>
<dbReference type="AlphaFoldDB" id="A0A844E4E4"/>
<reference evidence="2 3" key="1">
    <citation type="journal article" date="2019" name="Nat. Med.">
        <title>A library of human gut bacterial isolates paired with longitudinal multiomics data enables mechanistic microbiome research.</title>
        <authorList>
            <person name="Poyet M."/>
            <person name="Groussin M."/>
            <person name="Gibbons S.M."/>
            <person name="Avila-Pacheco J."/>
            <person name="Jiang X."/>
            <person name="Kearney S.M."/>
            <person name="Perrotta A.R."/>
            <person name="Berdy B."/>
            <person name="Zhao S."/>
            <person name="Lieberman T.D."/>
            <person name="Swanson P.K."/>
            <person name="Smith M."/>
            <person name="Roesemann S."/>
            <person name="Alexander J.E."/>
            <person name="Rich S.A."/>
            <person name="Livny J."/>
            <person name="Vlamakis H."/>
            <person name="Clish C."/>
            <person name="Bullock K."/>
            <person name="Deik A."/>
            <person name="Scott J."/>
            <person name="Pierce K.A."/>
            <person name="Xavier R.J."/>
            <person name="Alm E.J."/>
        </authorList>
    </citation>
    <scope>NUCLEOTIDE SEQUENCE [LARGE SCALE GENOMIC DNA]</scope>
    <source>
        <strain evidence="2 3">BIOML-A3</strain>
    </source>
</reference>
<dbReference type="EMBL" id="WKRA01000023">
    <property type="protein sequence ID" value="MSD16866.1"/>
    <property type="molecule type" value="Genomic_DNA"/>
</dbReference>
<accession>A0A844E4E4</accession>